<protein>
    <recommendedName>
        <fullName evidence="3">MinD-like ATPase involved in chromosome partitioning or flagellar assembly</fullName>
    </recommendedName>
</protein>
<evidence type="ECO:0000313" key="1">
    <source>
        <dbReference type="EMBL" id="SDT02114.1"/>
    </source>
</evidence>
<accession>A0A1H1WYG3</accession>
<sequence length="262" mass="26379">MAVVVLVSAAGSPGVTTSALGLALGWPRPVVVVEADPTGGSAVLAGYFRGATAPAGGLLDLASAEREGRLAEALPSVLVPVPDSTVQLLPGVRAHGQARSLAGLWHPLAGVLSGLEALGQDVIVDGGRLGLEGWPEPLLAGADLVLLAVRSDLVSLAAARSWADTLRTGHEHAGGAGVGLLLVGAGRPYSGREISAVLQLPVTAGLAWDEGSAAVLSRGAVPARRFDRLPLPRSLSTARAAVEAQVAAGRAALESMPVEVQR</sequence>
<dbReference type="STRING" id="546871.SAMN04488543_2860"/>
<dbReference type="SUPFAM" id="SSF52540">
    <property type="entry name" value="P-loop containing nucleoside triphosphate hydrolases"/>
    <property type="match status" value="1"/>
</dbReference>
<reference evidence="1 2" key="1">
    <citation type="submission" date="2016-10" db="EMBL/GenBank/DDBJ databases">
        <authorList>
            <person name="de Groot N.N."/>
        </authorList>
    </citation>
    <scope>NUCLEOTIDE SEQUENCE [LARGE SCALE GENOMIC DNA]</scope>
    <source>
        <strain evidence="1 2">DSM 21741</strain>
    </source>
</reference>
<keyword evidence="2" id="KW-1185">Reference proteome</keyword>
<gene>
    <name evidence="1" type="ORF">SAMN04488543_2860</name>
</gene>
<proteinExistence type="predicted"/>
<dbReference type="EMBL" id="LT629749">
    <property type="protein sequence ID" value="SDT02114.1"/>
    <property type="molecule type" value="Genomic_DNA"/>
</dbReference>
<dbReference type="Gene3D" id="3.40.50.300">
    <property type="entry name" value="P-loop containing nucleotide triphosphate hydrolases"/>
    <property type="match status" value="1"/>
</dbReference>
<dbReference type="OrthoDB" id="5243870at2"/>
<evidence type="ECO:0008006" key="3">
    <source>
        <dbReference type="Google" id="ProtNLM"/>
    </source>
</evidence>
<organism evidence="1 2">
    <name type="scientific">Friedmanniella luteola</name>
    <dbReference type="NCBI Taxonomy" id="546871"/>
    <lineage>
        <taxon>Bacteria</taxon>
        <taxon>Bacillati</taxon>
        <taxon>Actinomycetota</taxon>
        <taxon>Actinomycetes</taxon>
        <taxon>Propionibacteriales</taxon>
        <taxon>Nocardioidaceae</taxon>
        <taxon>Friedmanniella</taxon>
    </lineage>
</organism>
<dbReference type="InterPro" id="IPR027417">
    <property type="entry name" value="P-loop_NTPase"/>
</dbReference>
<dbReference type="AlphaFoldDB" id="A0A1H1WYG3"/>
<evidence type="ECO:0000313" key="2">
    <source>
        <dbReference type="Proteomes" id="UP000199092"/>
    </source>
</evidence>
<name>A0A1H1WYG3_9ACTN</name>
<dbReference type="RefSeq" id="WP_091413686.1">
    <property type="nucleotide sequence ID" value="NZ_LT629749.1"/>
</dbReference>
<dbReference type="Proteomes" id="UP000199092">
    <property type="component" value="Chromosome I"/>
</dbReference>